<dbReference type="RefSeq" id="WP_301210815.1">
    <property type="nucleotide sequence ID" value="NZ_JAROCF010000001.1"/>
</dbReference>
<proteinExistence type="predicted"/>
<comment type="caution">
    <text evidence="1">The sequence shown here is derived from an EMBL/GenBank/DDBJ whole genome shotgun (WGS) entry which is preliminary data.</text>
</comment>
<organism evidence="1 2">
    <name type="scientific">Leifsonia williamsii</name>
    <dbReference type="NCBI Taxonomy" id="3035919"/>
    <lineage>
        <taxon>Bacteria</taxon>
        <taxon>Bacillati</taxon>
        <taxon>Actinomycetota</taxon>
        <taxon>Actinomycetes</taxon>
        <taxon>Micrococcales</taxon>
        <taxon>Microbacteriaceae</taxon>
        <taxon>Leifsonia</taxon>
    </lineage>
</organism>
<accession>A0ABT8KAY2</accession>
<reference evidence="1" key="1">
    <citation type="submission" date="2023-06" db="EMBL/GenBank/DDBJ databases">
        <title>MT1 and MT2 Draft Genomes of Novel Species.</title>
        <authorList>
            <person name="Venkateswaran K."/>
        </authorList>
    </citation>
    <scope>NUCLEOTIDE SEQUENCE</scope>
    <source>
        <strain evidence="1">F6_8S_P_1B</strain>
    </source>
</reference>
<dbReference type="EMBL" id="JAROCF010000001">
    <property type="protein sequence ID" value="MDN4614590.1"/>
    <property type="molecule type" value="Genomic_DNA"/>
</dbReference>
<name>A0ABT8KAY2_9MICO</name>
<protein>
    <submittedName>
        <fullName evidence="1">DUF4440 domain-containing protein</fullName>
    </submittedName>
</protein>
<gene>
    <name evidence="1" type="ORF">P5G50_09005</name>
</gene>
<evidence type="ECO:0000313" key="2">
    <source>
        <dbReference type="Proteomes" id="UP001174208"/>
    </source>
</evidence>
<keyword evidence="2" id="KW-1185">Reference proteome</keyword>
<sequence length="138" mass="14989">MTDAQTLHDFVVALYRDLGDRAAFDTRLDPDVTVWETPRPQLMRGIAELDELRGPAVPPAERTEPLPLVTPVDIVADAFGETGIVRYVLEVRAPESGGLLETVRVTDVVRRGGSAGWLIVHHHAQDLAAPATASTTEN</sequence>
<dbReference type="Gene3D" id="3.10.450.50">
    <property type="match status" value="1"/>
</dbReference>
<dbReference type="Proteomes" id="UP001174208">
    <property type="component" value="Unassembled WGS sequence"/>
</dbReference>
<dbReference type="InterPro" id="IPR032710">
    <property type="entry name" value="NTF2-like_dom_sf"/>
</dbReference>
<dbReference type="SUPFAM" id="SSF54427">
    <property type="entry name" value="NTF2-like"/>
    <property type="match status" value="1"/>
</dbReference>
<evidence type="ECO:0000313" key="1">
    <source>
        <dbReference type="EMBL" id="MDN4614590.1"/>
    </source>
</evidence>